<accession>A0AA36CYH7</accession>
<gene>
    <name evidence="2" type="ORF">MSPICULIGERA_LOCUS14491</name>
</gene>
<organism evidence="2 3">
    <name type="scientific">Mesorhabditis spiculigera</name>
    <dbReference type="NCBI Taxonomy" id="96644"/>
    <lineage>
        <taxon>Eukaryota</taxon>
        <taxon>Metazoa</taxon>
        <taxon>Ecdysozoa</taxon>
        <taxon>Nematoda</taxon>
        <taxon>Chromadorea</taxon>
        <taxon>Rhabditida</taxon>
        <taxon>Rhabditina</taxon>
        <taxon>Rhabditomorpha</taxon>
        <taxon>Rhabditoidea</taxon>
        <taxon>Rhabditidae</taxon>
        <taxon>Mesorhabditinae</taxon>
        <taxon>Mesorhabditis</taxon>
    </lineage>
</organism>
<feature type="compositionally biased region" description="Polar residues" evidence="1">
    <location>
        <begin position="304"/>
        <end position="313"/>
    </location>
</feature>
<sequence length="525" mass="60109">MPTDGATTGRTNIWLVVAKDECGLTLISNEPVQVWRPNLSSSTLLSTLEIGDWAQFELDLTPGKSRVASLEILKDQGFPDTQIDKDGRIEIKCRAMQALRYSDRRLRTAPCWVWSPEIGYIYDAEREMTELNDYSVGVMYNVKVTVMDITRKLSHISSCFRLVEVGEEAAGNSDPPWLQQLAPIPAEVVQKIPSFDARRCLQGVACYKPPMDALEGLKPKRRKSYVWTPNYGIFPFAASPDPWIIQGDDVMFWLEDINRPPKPKPARKPELEISVIRARNSQSDREDEEEDGEGSAGEEADRQSVATSVQTVQPEPVKREKNPNPVFEVKKCIPLNAKANVEKEQCLQSAAMITTEIVVPKAEDKFVHHTYYGAIWIKKLCEQLEALELDLEWIVENAWPVRIRAIFNEAAIDQRVRNTDTVYWHLHRVESVRDYLPRAPKTTRPLFLTDEAMPLRFLRTFLNQEKTIREIADSRPVRLAARATVRAWILGRHKLETSETTKRFKIFKNTVNEEYTRALKKGDEK</sequence>
<dbReference type="Proteomes" id="UP001177023">
    <property type="component" value="Unassembled WGS sequence"/>
</dbReference>
<keyword evidence="3" id="KW-1185">Reference proteome</keyword>
<reference evidence="2" key="1">
    <citation type="submission" date="2023-06" db="EMBL/GenBank/DDBJ databases">
        <authorList>
            <person name="Delattre M."/>
        </authorList>
    </citation>
    <scope>NUCLEOTIDE SEQUENCE</scope>
    <source>
        <strain evidence="2">AF72</strain>
    </source>
</reference>
<feature type="non-terminal residue" evidence="2">
    <location>
        <position position="1"/>
    </location>
</feature>
<dbReference type="AlphaFoldDB" id="A0AA36CYH7"/>
<feature type="region of interest" description="Disordered" evidence="1">
    <location>
        <begin position="259"/>
        <end position="323"/>
    </location>
</feature>
<evidence type="ECO:0000313" key="3">
    <source>
        <dbReference type="Proteomes" id="UP001177023"/>
    </source>
</evidence>
<feature type="compositionally biased region" description="Acidic residues" evidence="1">
    <location>
        <begin position="285"/>
        <end position="298"/>
    </location>
</feature>
<protein>
    <submittedName>
        <fullName evidence="2">Uncharacterized protein</fullName>
    </submittedName>
</protein>
<evidence type="ECO:0000256" key="1">
    <source>
        <dbReference type="SAM" id="MobiDB-lite"/>
    </source>
</evidence>
<evidence type="ECO:0000313" key="2">
    <source>
        <dbReference type="EMBL" id="CAJ0576192.1"/>
    </source>
</evidence>
<proteinExistence type="predicted"/>
<name>A0AA36CYH7_9BILA</name>
<comment type="caution">
    <text evidence="2">The sequence shown here is derived from an EMBL/GenBank/DDBJ whole genome shotgun (WGS) entry which is preliminary data.</text>
</comment>
<dbReference type="EMBL" id="CATQJA010002642">
    <property type="protein sequence ID" value="CAJ0576192.1"/>
    <property type="molecule type" value="Genomic_DNA"/>
</dbReference>